<dbReference type="RefSeq" id="WP_184263114.1">
    <property type="nucleotide sequence ID" value="NZ_JACIIX010000005.1"/>
</dbReference>
<gene>
    <name evidence="1" type="ORF">FHS48_001689</name>
</gene>
<organism evidence="1 2">
    <name type="scientific">Novispirillum itersonii</name>
    <name type="common">Aquaspirillum itersonii</name>
    <dbReference type="NCBI Taxonomy" id="189"/>
    <lineage>
        <taxon>Bacteria</taxon>
        <taxon>Pseudomonadati</taxon>
        <taxon>Pseudomonadota</taxon>
        <taxon>Alphaproteobacteria</taxon>
        <taxon>Rhodospirillales</taxon>
        <taxon>Novispirillaceae</taxon>
        <taxon>Novispirillum</taxon>
    </lineage>
</organism>
<dbReference type="Proteomes" id="UP000544872">
    <property type="component" value="Unassembled WGS sequence"/>
</dbReference>
<evidence type="ECO:0000313" key="1">
    <source>
        <dbReference type="EMBL" id="MBB6210274.1"/>
    </source>
</evidence>
<keyword evidence="2" id="KW-1185">Reference proteome</keyword>
<reference evidence="1 2" key="1">
    <citation type="submission" date="2020-08" db="EMBL/GenBank/DDBJ databases">
        <title>Genomic Encyclopedia of Type Strains, Phase IV (KMG-IV): sequencing the most valuable type-strain genomes for metagenomic binning, comparative biology and taxonomic classification.</title>
        <authorList>
            <person name="Goeker M."/>
        </authorList>
    </citation>
    <scope>NUCLEOTIDE SEQUENCE [LARGE SCALE GENOMIC DNA]</scope>
    <source>
        <strain evidence="1 2">DSM 11590</strain>
    </source>
</reference>
<dbReference type="EMBL" id="JACIIX010000005">
    <property type="protein sequence ID" value="MBB6210274.1"/>
    <property type="molecule type" value="Genomic_DNA"/>
</dbReference>
<proteinExistence type="predicted"/>
<comment type="caution">
    <text evidence="1">The sequence shown here is derived from an EMBL/GenBank/DDBJ whole genome shotgun (WGS) entry which is preliminary data.</text>
</comment>
<accession>A0A7X0DMG5</accession>
<sequence length="86" mass="8905">MSTACTVLSTVNAPYGADLSAEQLASSLCDIAAAQAVLGPVFAFFSEVDPALQRAFIAEMGLPDHTVRQVAQHIQASCPFPLALAA</sequence>
<name>A0A7X0DMG5_NOVIT</name>
<dbReference type="AlphaFoldDB" id="A0A7X0DMG5"/>
<evidence type="ECO:0000313" key="2">
    <source>
        <dbReference type="Proteomes" id="UP000544872"/>
    </source>
</evidence>
<protein>
    <submittedName>
        <fullName evidence="1">Uncharacterized protein</fullName>
    </submittedName>
</protein>